<name>A0A395NBK3_TRIAR</name>
<feature type="compositionally biased region" description="Basic residues" evidence="1">
    <location>
        <begin position="311"/>
        <end position="322"/>
    </location>
</feature>
<dbReference type="Proteomes" id="UP000266272">
    <property type="component" value="Unassembled WGS sequence"/>
</dbReference>
<evidence type="ECO:0000313" key="2">
    <source>
        <dbReference type="EMBL" id="RFU73490.1"/>
    </source>
</evidence>
<dbReference type="STRING" id="490622.A0A395NBK3"/>
<feature type="region of interest" description="Disordered" evidence="1">
    <location>
        <begin position="259"/>
        <end position="322"/>
    </location>
</feature>
<gene>
    <name evidence="2" type="ORF">TARUN_8759</name>
</gene>
<evidence type="ECO:0000313" key="3">
    <source>
        <dbReference type="Proteomes" id="UP000266272"/>
    </source>
</evidence>
<reference evidence="2 3" key="1">
    <citation type="journal article" date="2018" name="PLoS Pathog.">
        <title>Evolution of structural diversity of trichothecenes, a family of toxins produced by plant pathogenic and entomopathogenic fungi.</title>
        <authorList>
            <person name="Proctor R.H."/>
            <person name="McCormick S.P."/>
            <person name="Kim H.S."/>
            <person name="Cardoza R.E."/>
            <person name="Stanley A.M."/>
            <person name="Lindo L."/>
            <person name="Kelly A."/>
            <person name="Brown D.W."/>
            <person name="Lee T."/>
            <person name="Vaughan M.M."/>
            <person name="Alexander N.J."/>
            <person name="Busman M."/>
            <person name="Gutierrez S."/>
        </authorList>
    </citation>
    <scope>NUCLEOTIDE SEQUENCE [LARGE SCALE GENOMIC DNA]</scope>
    <source>
        <strain evidence="2 3">IBT 40837</strain>
    </source>
</reference>
<protein>
    <submittedName>
        <fullName evidence="2">Patatin-like phospholipase</fullName>
    </submittedName>
</protein>
<dbReference type="OrthoDB" id="5153649at2759"/>
<comment type="caution">
    <text evidence="2">The sequence shown here is derived from an EMBL/GenBank/DDBJ whole genome shotgun (WGS) entry which is preliminary data.</text>
</comment>
<dbReference type="EMBL" id="PXOA01000643">
    <property type="protein sequence ID" value="RFU73490.1"/>
    <property type="molecule type" value="Genomic_DNA"/>
</dbReference>
<feature type="compositionally biased region" description="Polar residues" evidence="1">
    <location>
        <begin position="284"/>
        <end position="303"/>
    </location>
</feature>
<sequence>SFLAPLTDGIHSFFPARRIGSSTIFQDGFEIPLPLARAEGRKLWPHKEEPDYILSLGCGVMQPVINIRRNFLSRYMHYSLSSLNGPERYDKYEQAFGKMNRCYRIDPRLQMKEVQLDDTSAIPLMKEKLEKDLSVDAGKSGFVDDLSWKMVASLFWFEFIQMPSPTEDGVFECSGEVACRYGDDPLLMETLSKRYPSMRIFIGGQSFAMNGGQRTHISFTQDSWCTPFDIVLECDSRYAAITGFPDSIENILSQQHMGTPDPWFIRTPEPSARPKKRKFEGGDQPTSFHRPQKRSQSNYIGHNNKSDYSLRIRKKSYTSSRR</sequence>
<dbReference type="AlphaFoldDB" id="A0A395NBK3"/>
<proteinExistence type="predicted"/>
<evidence type="ECO:0000256" key="1">
    <source>
        <dbReference type="SAM" id="MobiDB-lite"/>
    </source>
</evidence>
<feature type="non-terminal residue" evidence="2">
    <location>
        <position position="1"/>
    </location>
</feature>
<keyword evidence="3" id="KW-1185">Reference proteome</keyword>
<accession>A0A395NBK3</accession>
<organism evidence="2 3">
    <name type="scientific">Trichoderma arundinaceum</name>
    <dbReference type="NCBI Taxonomy" id="490622"/>
    <lineage>
        <taxon>Eukaryota</taxon>
        <taxon>Fungi</taxon>
        <taxon>Dikarya</taxon>
        <taxon>Ascomycota</taxon>
        <taxon>Pezizomycotina</taxon>
        <taxon>Sordariomycetes</taxon>
        <taxon>Hypocreomycetidae</taxon>
        <taxon>Hypocreales</taxon>
        <taxon>Hypocreaceae</taxon>
        <taxon>Trichoderma</taxon>
    </lineage>
</organism>